<dbReference type="GeneID" id="54482556"/>
<reference evidence="1" key="1">
    <citation type="journal article" date="2020" name="Stud. Mycol.">
        <title>101 Dothideomycetes genomes: a test case for predicting lifestyles and emergence of pathogens.</title>
        <authorList>
            <person name="Haridas S."/>
            <person name="Albert R."/>
            <person name="Binder M."/>
            <person name="Bloem J."/>
            <person name="Labutti K."/>
            <person name="Salamov A."/>
            <person name="Andreopoulos B."/>
            <person name="Baker S."/>
            <person name="Barry K."/>
            <person name="Bills G."/>
            <person name="Bluhm B."/>
            <person name="Cannon C."/>
            <person name="Castanera R."/>
            <person name="Culley D."/>
            <person name="Daum C."/>
            <person name="Ezra D."/>
            <person name="Gonzalez J."/>
            <person name="Henrissat B."/>
            <person name="Kuo A."/>
            <person name="Liang C."/>
            <person name="Lipzen A."/>
            <person name="Lutzoni F."/>
            <person name="Magnuson J."/>
            <person name="Mondo S."/>
            <person name="Nolan M."/>
            <person name="Ohm R."/>
            <person name="Pangilinan J."/>
            <person name="Park H.-J."/>
            <person name="Ramirez L."/>
            <person name="Alfaro M."/>
            <person name="Sun H."/>
            <person name="Tritt A."/>
            <person name="Yoshinaga Y."/>
            <person name="Zwiers L.-H."/>
            <person name="Turgeon B."/>
            <person name="Goodwin S."/>
            <person name="Spatafora J."/>
            <person name="Crous P."/>
            <person name="Grigoriev I."/>
        </authorList>
    </citation>
    <scope>NUCLEOTIDE SEQUENCE</scope>
    <source>
        <strain evidence="1">CBS 121739</strain>
    </source>
</reference>
<evidence type="ECO:0000313" key="1">
    <source>
        <dbReference type="EMBL" id="KAF2759770.1"/>
    </source>
</evidence>
<dbReference type="AlphaFoldDB" id="A0A6A6WCT2"/>
<sequence length="286" mass="32059">CNNYPEFCSRKYSNITEVAAHNSPYSVKNNAASNQALDVTQQLDDGIRMLQGSIHYENETLYFCHTSCDLLNAGTVEQYLTKVVTWLRSNPYEVVTILLGNSDQVSVTKYVDPIQNSGLGTYVYEPPKIPMAASDWPTLEEMILSQKRVVIFMDYSANQQEVPYVLDQFSQLWETPFSPTDVNFPCYVNRPPGISDEQARDRMYLANHNLNTEVKFAGETFLIPNTAVLDVANGVDGMGSLGNMTGKCTQDWGKPPNFLIVDYYNRGSFNGSVFEVAAQANNVTYN</sequence>
<name>A0A6A6WCT2_9PEZI</name>
<dbReference type="PANTHER" id="PTHR13593:SF140">
    <property type="entry name" value="PLC-LIKE PHOSPHODIESTERASE"/>
    <property type="match status" value="1"/>
</dbReference>
<dbReference type="CDD" id="cd08588">
    <property type="entry name" value="PI-PLCc_At5g67130_like"/>
    <property type="match status" value="1"/>
</dbReference>
<dbReference type="RefSeq" id="XP_033602221.1">
    <property type="nucleotide sequence ID" value="XM_033741502.1"/>
</dbReference>
<dbReference type="OrthoDB" id="7984201at2759"/>
<dbReference type="GO" id="GO:0006629">
    <property type="term" value="P:lipid metabolic process"/>
    <property type="evidence" value="ECO:0007669"/>
    <property type="project" value="InterPro"/>
</dbReference>
<dbReference type="InterPro" id="IPR051057">
    <property type="entry name" value="PI-PLC_domain"/>
</dbReference>
<feature type="non-terminal residue" evidence="1">
    <location>
        <position position="286"/>
    </location>
</feature>
<dbReference type="Proteomes" id="UP000799437">
    <property type="component" value="Unassembled WGS sequence"/>
</dbReference>
<organism evidence="1 2">
    <name type="scientific">Pseudovirgaria hyperparasitica</name>
    <dbReference type="NCBI Taxonomy" id="470096"/>
    <lineage>
        <taxon>Eukaryota</taxon>
        <taxon>Fungi</taxon>
        <taxon>Dikarya</taxon>
        <taxon>Ascomycota</taxon>
        <taxon>Pezizomycotina</taxon>
        <taxon>Dothideomycetes</taxon>
        <taxon>Dothideomycetes incertae sedis</taxon>
        <taxon>Acrospermales</taxon>
        <taxon>Acrospermaceae</taxon>
        <taxon>Pseudovirgaria</taxon>
    </lineage>
</organism>
<feature type="non-terminal residue" evidence="1">
    <location>
        <position position="1"/>
    </location>
</feature>
<gene>
    <name evidence="1" type="ORF">EJ05DRAFT_426414</name>
</gene>
<proteinExistence type="predicted"/>
<dbReference type="EMBL" id="ML996569">
    <property type="protein sequence ID" value="KAF2759770.1"/>
    <property type="molecule type" value="Genomic_DNA"/>
</dbReference>
<dbReference type="InterPro" id="IPR017946">
    <property type="entry name" value="PLC-like_Pdiesterase_TIM-brl"/>
</dbReference>
<dbReference type="PANTHER" id="PTHR13593">
    <property type="match status" value="1"/>
</dbReference>
<accession>A0A6A6WCT2</accession>
<dbReference type="Pfam" id="PF26146">
    <property type="entry name" value="PI-PLC_X"/>
    <property type="match status" value="1"/>
</dbReference>
<protein>
    <submittedName>
        <fullName evidence="1">PLC-like phosphodiesterase</fullName>
    </submittedName>
</protein>
<dbReference type="Gene3D" id="3.20.20.190">
    <property type="entry name" value="Phosphatidylinositol (PI) phosphodiesterase"/>
    <property type="match status" value="1"/>
</dbReference>
<keyword evidence="2" id="KW-1185">Reference proteome</keyword>
<dbReference type="GO" id="GO:0008081">
    <property type="term" value="F:phosphoric diester hydrolase activity"/>
    <property type="evidence" value="ECO:0007669"/>
    <property type="project" value="InterPro"/>
</dbReference>
<evidence type="ECO:0000313" key="2">
    <source>
        <dbReference type="Proteomes" id="UP000799437"/>
    </source>
</evidence>
<dbReference type="SUPFAM" id="SSF51695">
    <property type="entry name" value="PLC-like phosphodiesterases"/>
    <property type="match status" value="1"/>
</dbReference>